<name>A0ABP0FW27_CLALP</name>
<gene>
    <name evidence="8" type="ORF">CVLEPA_LOCUS14027</name>
</gene>
<feature type="region of interest" description="Disordered" evidence="6">
    <location>
        <begin position="618"/>
        <end position="639"/>
    </location>
</feature>
<sequence length="684" mass="77103">MSHHALGLAYDHMKQKLSELELTNKSLNRRLRSTPVMERSNTSSSSHDNEVTKAWEAYSEKCRECEKLRDDLRNAEQKLVRSQNEAREQYLREDMLRTQSQQQEYKKKLQQAELDLRDEQSKQEMAREELQKEKEYHEMVVQATKQRHEQMESTIAELQQALEDKVKQHQDLLQKQEYQRKQIQEIVETQQTELNTKLHEVEDKFLHERELRLKAEEELSKWRDNVEHLQSTSGLPLSMSQVHQNKLDPTEIENESGSEIDATELVNELQSLTDELTKLKRETSQHSLLLSRVCDDPRIRDSLMSVDCNGLSDLVLTETNPPPLVDSTFGIIPSFDNRQVVAASPGTSFDMSQSTRDCLPKVSSLAISREIHASESNATNDESSSSHTIQIPPVPNNLTSAFTNIRLAKSHELAQPPPIFDDTGDNLSSYYSTVTGIADERNHHNERIIRVPIRSSPDSLSSDSGTGSSNIDTMTEPTIAIPLGNNQARRMSPLGSPNEERVALRYPPNQQGMKAIWPTNKKNNANLSPLWPPSSSGSTASFEVITGHPSSPTYAPSSGLIGQQQQQARPQNQVVRHVPHDYPATNSLPTSHPSMRPVSRARNIEGDLLVVAAPEPMPRRRAADRTNSSSPEIVDLTGGEEERTFMTEASSGVRQCPMCSLNFGPNMSESSMSRHINSHFDDDN</sequence>
<protein>
    <recommendedName>
        <fullName evidence="7">UBZ1-type domain-containing protein</fullName>
    </recommendedName>
</protein>
<feature type="region of interest" description="Disordered" evidence="6">
    <location>
        <begin position="31"/>
        <end position="50"/>
    </location>
</feature>
<keyword evidence="1" id="KW-0479">Metal-binding</keyword>
<dbReference type="Gene3D" id="6.20.250.40">
    <property type="match status" value="1"/>
</dbReference>
<feature type="compositionally biased region" description="Low complexity" evidence="6">
    <location>
        <begin position="455"/>
        <end position="469"/>
    </location>
</feature>
<dbReference type="InterPro" id="IPR041641">
    <property type="entry name" value="CALCOCO1/2_Zn_UBZ1"/>
</dbReference>
<evidence type="ECO:0000256" key="6">
    <source>
        <dbReference type="SAM" id="MobiDB-lite"/>
    </source>
</evidence>
<feature type="coiled-coil region" evidence="5">
    <location>
        <begin position="58"/>
        <end position="179"/>
    </location>
</feature>
<feature type="region of interest" description="Disordered" evidence="6">
    <location>
        <begin position="455"/>
        <end position="474"/>
    </location>
</feature>
<comment type="caution">
    <text evidence="8">The sequence shown here is derived from an EMBL/GenBank/DDBJ whole genome shotgun (WGS) entry which is preliminary data.</text>
</comment>
<reference evidence="8 9" key="1">
    <citation type="submission" date="2024-02" db="EMBL/GenBank/DDBJ databases">
        <authorList>
            <person name="Daric V."/>
            <person name="Darras S."/>
        </authorList>
    </citation>
    <scope>NUCLEOTIDE SEQUENCE [LARGE SCALE GENOMIC DNA]</scope>
</reference>
<dbReference type="Proteomes" id="UP001642483">
    <property type="component" value="Unassembled WGS sequence"/>
</dbReference>
<evidence type="ECO:0000256" key="5">
    <source>
        <dbReference type="SAM" id="Coils"/>
    </source>
</evidence>
<feature type="region of interest" description="Disordered" evidence="6">
    <location>
        <begin position="233"/>
        <end position="258"/>
    </location>
</feature>
<feature type="region of interest" description="Disordered" evidence="6">
    <location>
        <begin position="375"/>
        <end position="395"/>
    </location>
</feature>
<feature type="compositionally biased region" description="Polar residues" evidence="6">
    <location>
        <begin position="375"/>
        <end position="389"/>
    </location>
</feature>
<evidence type="ECO:0000259" key="7">
    <source>
        <dbReference type="Pfam" id="PF18112"/>
    </source>
</evidence>
<evidence type="ECO:0000313" key="9">
    <source>
        <dbReference type="Proteomes" id="UP001642483"/>
    </source>
</evidence>
<proteinExistence type="predicted"/>
<keyword evidence="4 5" id="KW-0175">Coiled coil</keyword>
<evidence type="ECO:0000256" key="3">
    <source>
        <dbReference type="ARBA" id="ARBA00022833"/>
    </source>
</evidence>
<dbReference type="Pfam" id="PF18112">
    <property type="entry name" value="Zn-C2H2_12"/>
    <property type="match status" value="1"/>
</dbReference>
<evidence type="ECO:0000256" key="1">
    <source>
        <dbReference type="ARBA" id="ARBA00022723"/>
    </source>
</evidence>
<feature type="compositionally biased region" description="Polar residues" evidence="6">
    <location>
        <begin position="233"/>
        <end position="244"/>
    </location>
</feature>
<evidence type="ECO:0000313" key="8">
    <source>
        <dbReference type="EMBL" id="CAK8682902.1"/>
    </source>
</evidence>
<keyword evidence="2" id="KW-0863">Zinc-finger</keyword>
<keyword evidence="9" id="KW-1185">Reference proteome</keyword>
<organism evidence="8 9">
    <name type="scientific">Clavelina lepadiformis</name>
    <name type="common">Light-bulb sea squirt</name>
    <name type="synonym">Ascidia lepadiformis</name>
    <dbReference type="NCBI Taxonomy" id="159417"/>
    <lineage>
        <taxon>Eukaryota</taxon>
        <taxon>Metazoa</taxon>
        <taxon>Chordata</taxon>
        <taxon>Tunicata</taxon>
        <taxon>Ascidiacea</taxon>
        <taxon>Aplousobranchia</taxon>
        <taxon>Clavelinidae</taxon>
        <taxon>Clavelina</taxon>
    </lineage>
</organism>
<keyword evidence="3" id="KW-0862">Zinc</keyword>
<accession>A0ABP0FW27</accession>
<feature type="domain" description="UBZ1-type" evidence="7">
    <location>
        <begin position="654"/>
        <end position="680"/>
    </location>
</feature>
<evidence type="ECO:0000256" key="2">
    <source>
        <dbReference type="ARBA" id="ARBA00022771"/>
    </source>
</evidence>
<dbReference type="EMBL" id="CAWYQH010000096">
    <property type="protein sequence ID" value="CAK8682902.1"/>
    <property type="molecule type" value="Genomic_DNA"/>
</dbReference>
<evidence type="ECO:0000256" key="4">
    <source>
        <dbReference type="ARBA" id="ARBA00023054"/>
    </source>
</evidence>